<dbReference type="InterPro" id="IPR024951">
    <property type="entry name" value="Sulfurylase_cat_dom"/>
</dbReference>
<comment type="catalytic activity">
    <reaction evidence="7 8">
        <text>sulfate + ATP + H(+) = adenosine 5'-phosphosulfate + diphosphate</text>
        <dbReference type="Rhea" id="RHEA:18133"/>
        <dbReference type="ChEBI" id="CHEBI:15378"/>
        <dbReference type="ChEBI" id="CHEBI:16189"/>
        <dbReference type="ChEBI" id="CHEBI:30616"/>
        <dbReference type="ChEBI" id="CHEBI:33019"/>
        <dbReference type="ChEBI" id="CHEBI:58243"/>
        <dbReference type="EC" id="2.7.7.4"/>
    </reaction>
</comment>
<evidence type="ECO:0000256" key="5">
    <source>
        <dbReference type="ARBA" id="ARBA00022840"/>
    </source>
</evidence>
<dbReference type="Gene3D" id="3.40.50.620">
    <property type="entry name" value="HUPs"/>
    <property type="match status" value="1"/>
</dbReference>
<feature type="domain" description="ATP-sulfurylase PUA-like" evidence="10">
    <location>
        <begin position="4"/>
        <end position="157"/>
    </location>
</feature>
<dbReference type="CDD" id="cd00517">
    <property type="entry name" value="ATPS"/>
    <property type="match status" value="1"/>
</dbReference>
<sequence>MAAEPYGGHLVNRVIPERERERVLEEASRFPRLEMDMDTALDVENIATGVFSPLKGFMTKEELESVAHNMTLPDGLVWTIPILLQLPQRPQFQKGDRVALTFRGKVRAILEVKDIYTLDLLTIAKAVWGTDSTEHPGVNKFLSRGEWAVGGEIWLVEKMENPYSVWLLEPAETRKIFQYRGWKTVVGFQTRNAPHRGHEYLQRLGLEIADGLFINPVLGWKKSDDFDSLTVIKAYQLLINTYYPVDRVLLAGLATAMRYAGPREAVFHAIVRKNFGCTHFVVGRDHAGVGNFYGPYDAHRIFDRLPSSIGIEVIKVSDVFYCRKCEGMASSKSCGHSEEERIYVSMTKIRKMLAEGELPPEEMIRPDIARFLLRHYSYQGTSL</sequence>
<dbReference type="InterPro" id="IPR015947">
    <property type="entry name" value="PUA-like_sf"/>
</dbReference>
<evidence type="ECO:0000259" key="9">
    <source>
        <dbReference type="Pfam" id="PF01747"/>
    </source>
</evidence>
<evidence type="ECO:0000256" key="1">
    <source>
        <dbReference type="ARBA" id="ARBA00005048"/>
    </source>
</evidence>
<reference evidence="12" key="1">
    <citation type="journal article" date="2010" name="Stand. Genomic Sci.">
        <title>Complete genome sequence of Thermocrinis albus type strain (HI 11/12T).</title>
        <authorList>
            <person name="Wirth R."/>
            <person name="Sikorski J."/>
            <person name="Brambilla E."/>
            <person name="Misra M."/>
            <person name="Lapidus A."/>
            <person name="Copeland A."/>
            <person name="Nolan M."/>
            <person name="Lucas S."/>
            <person name="Chen F."/>
            <person name="Tice H."/>
            <person name="Cheng J.F."/>
            <person name="Han C."/>
            <person name="Detter J.C."/>
            <person name="Tapia R."/>
            <person name="Bruce D."/>
            <person name="Goodwin L."/>
            <person name="Pitluck S."/>
            <person name="Pati A."/>
            <person name="Anderson I."/>
            <person name="Ivanova N."/>
            <person name="Mavromatis K."/>
            <person name="Mikhailova N."/>
            <person name="Chen A."/>
            <person name="Palaniappan K."/>
            <person name="Bilek Y."/>
            <person name="Hader T."/>
            <person name="Land M."/>
            <person name="Hauser L."/>
            <person name="Chang Y.J."/>
            <person name="Jeffries C.D."/>
            <person name="Tindall B.J."/>
            <person name="Rohde M."/>
            <person name="Goker M."/>
            <person name="Bristow J."/>
            <person name="Eisen J.A."/>
            <person name="Markowitz V."/>
            <person name="Hugenholtz P."/>
            <person name="Kyrpides N.C."/>
            <person name="Klenk H.P."/>
        </authorList>
    </citation>
    <scope>NUCLEOTIDE SEQUENCE [LARGE SCALE GENOMIC DNA]</scope>
    <source>
        <strain evidence="12">DSM 14484 / JCM 11386 / HI 11/12</strain>
    </source>
</reference>
<evidence type="ECO:0000256" key="6">
    <source>
        <dbReference type="ARBA" id="ARBA00037980"/>
    </source>
</evidence>
<keyword evidence="12" id="KW-1185">Reference proteome</keyword>
<feature type="domain" description="Sulphate adenylyltransferase catalytic" evidence="9">
    <location>
        <begin position="168"/>
        <end position="374"/>
    </location>
</feature>
<evidence type="ECO:0000256" key="8">
    <source>
        <dbReference type="HAMAP-Rule" id="MF_00066"/>
    </source>
</evidence>
<dbReference type="PANTHER" id="PTHR43509">
    <property type="match status" value="1"/>
</dbReference>
<accession>D3SLW7</accession>
<evidence type="ECO:0000256" key="3">
    <source>
        <dbReference type="ARBA" id="ARBA00022695"/>
    </source>
</evidence>
<dbReference type="InterPro" id="IPR020792">
    <property type="entry name" value="SO4_adenylyltransferase_pro"/>
</dbReference>
<dbReference type="Pfam" id="PF01747">
    <property type="entry name" value="ATP-sulfurylase"/>
    <property type="match status" value="1"/>
</dbReference>
<keyword evidence="3 8" id="KW-0548">Nucleotidyltransferase</keyword>
<proteinExistence type="inferred from homology"/>
<evidence type="ECO:0000313" key="12">
    <source>
        <dbReference type="Proteomes" id="UP000002043"/>
    </source>
</evidence>
<dbReference type="HAMAP" id="MF_00066">
    <property type="entry name" value="Sulf_adenylyltr"/>
    <property type="match status" value="1"/>
</dbReference>
<dbReference type="Pfam" id="PF14306">
    <property type="entry name" value="PUA_2"/>
    <property type="match status" value="1"/>
</dbReference>
<dbReference type="SUPFAM" id="SSF52374">
    <property type="entry name" value="Nucleotidylyl transferase"/>
    <property type="match status" value="1"/>
</dbReference>
<evidence type="ECO:0000256" key="4">
    <source>
        <dbReference type="ARBA" id="ARBA00022741"/>
    </source>
</evidence>
<dbReference type="KEGG" id="tal:Thal_1115"/>
<evidence type="ECO:0000313" key="11">
    <source>
        <dbReference type="EMBL" id="ADC89747.1"/>
    </source>
</evidence>
<dbReference type="GO" id="GO:0005524">
    <property type="term" value="F:ATP binding"/>
    <property type="evidence" value="ECO:0007669"/>
    <property type="project" value="UniProtKB-KW"/>
</dbReference>
<keyword evidence="2 8" id="KW-0808">Transferase</keyword>
<dbReference type="NCBIfam" id="NF003166">
    <property type="entry name" value="PRK04149.1"/>
    <property type="match status" value="1"/>
</dbReference>
<evidence type="ECO:0000256" key="2">
    <source>
        <dbReference type="ARBA" id="ARBA00022679"/>
    </source>
</evidence>
<organism evidence="11 12">
    <name type="scientific">Thermocrinis albus (strain DSM 14484 / JCM 11386 / HI 11/12)</name>
    <dbReference type="NCBI Taxonomy" id="638303"/>
    <lineage>
        <taxon>Bacteria</taxon>
        <taxon>Pseudomonadati</taxon>
        <taxon>Aquificota</taxon>
        <taxon>Aquificia</taxon>
        <taxon>Aquificales</taxon>
        <taxon>Aquificaceae</taxon>
        <taxon>Thermocrinis</taxon>
    </lineage>
</organism>
<dbReference type="InterPro" id="IPR025980">
    <property type="entry name" value="ATP-Sase_PUA-like_dom"/>
</dbReference>
<name>D3SLW7_THEAH</name>
<dbReference type="InterPro" id="IPR002650">
    <property type="entry name" value="Sulphate_adenylyltransferase"/>
</dbReference>
<dbReference type="GO" id="GO:0000103">
    <property type="term" value="P:sulfate assimilation"/>
    <property type="evidence" value="ECO:0007669"/>
    <property type="project" value="UniProtKB-UniRule"/>
</dbReference>
<dbReference type="OrthoDB" id="9804504at2"/>
<dbReference type="RefSeq" id="WP_012992153.1">
    <property type="nucleotide sequence ID" value="NC_013894.1"/>
</dbReference>
<dbReference type="AlphaFoldDB" id="D3SLW7"/>
<dbReference type="InterPro" id="IPR014729">
    <property type="entry name" value="Rossmann-like_a/b/a_fold"/>
</dbReference>
<dbReference type="HOGENOM" id="CLU_022950_1_1_0"/>
<dbReference type="EC" id="2.7.7.4" evidence="8"/>
<dbReference type="eggNOG" id="COG2046">
    <property type="taxonomic scope" value="Bacteria"/>
</dbReference>
<evidence type="ECO:0000256" key="7">
    <source>
        <dbReference type="ARBA" id="ARBA00049370"/>
    </source>
</evidence>
<dbReference type="GO" id="GO:0004781">
    <property type="term" value="F:sulfate adenylyltransferase (ATP) activity"/>
    <property type="evidence" value="ECO:0007669"/>
    <property type="project" value="UniProtKB-UniRule"/>
</dbReference>
<dbReference type="STRING" id="638303.Thal_1115"/>
<dbReference type="Proteomes" id="UP000002043">
    <property type="component" value="Chromosome"/>
</dbReference>
<dbReference type="EMBL" id="CP001931">
    <property type="protein sequence ID" value="ADC89747.1"/>
    <property type="molecule type" value="Genomic_DNA"/>
</dbReference>
<protein>
    <recommendedName>
        <fullName evidence="8">Sulfate adenylyltransferase</fullName>
        <ecNumber evidence="8">2.7.7.4</ecNumber>
    </recommendedName>
    <alternativeName>
        <fullName evidence="8">ATP-sulfurylase</fullName>
    </alternativeName>
    <alternativeName>
        <fullName evidence="8">Sulfate adenylate transferase</fullName>
        <shortName evidence="8">SAT</shortName>
    </alternativeName>
</protein>
<dbReference type="GO" id="GO:0070814">
    <property type="term" value="P:hydrogen sulfide biosynthetic process"/>
    <property type="evidence" value="ECO:0007669"/>
    <property type="project" value="UniProtKB-UniRule"/>
</dbReference>
<dbReference type="PANTHER" id="PTHR43509:SF1">
    <property type="entry name" value="SULFATE ADENYLYLTRANSFERASE"/>
    <property type="match status" value="1"/>
</dbReference>
<dbReference type="UniPathway" id="UPA00140">
    <property type="reaction ID" value="UER00204"/>
</dbReference>
<evidence type="ECO:0000259" key="10">
    <source>
        <dbReference type="Pfam" id="PF14306"/>
    </source>
</evidence>
<comment type="similarity">
    <text evidence="6 8">Belongs to the sulfate adenylyltransferase family.</text>
</comment>
<gene>
    <name evidence="8" type="primary">sat</name>
    <name evidence="11" type="ordered locus">Thal_1115</name>
</gene>
<dbReference type="NCBIfam" id="TIGR00339">
    <property type="entry name" value="sopT"/>
    <property type="match status" value="1"/>
</dbReference>
<keyword evidence="5 8" id="KW-0067">ATP-binding</keyword>
<dbReference type="Gene3D" id="3.10.400.10">
    <property type="entry name" value="Sulfate adenylyltransferase"/>
    <property type="match status" value="1"/>
</dbReference>
<comment type="pathway">
    <text evidence="1 8">Sulfur metabolism; hydrogen sulfide biosynthesis; sulfite from sulfate: step 1/3.</text>
</comment>
<keyword evidence="4 8" id="KW-0547">Nucleotide-binding</keyword>
<dbReference type="SUPFAM" id="SSF88697">
    <property type="entry name" value="PUA domain-like"/>
    <property type="match status" value="1"/>
</dbReference>